<dbReference type="InterPro" id="IPR016156">
    <property type="entry name" value="FAD/NAD-linked_Rdtase_dimer_sf"/>
</dbReference>
<gene>
    <name evidence="12" type="ORF">M2319_000872</name>
</gene>
<dbReference type="PANTHER" id="PTHR43014:SF4">
    <property type="entry name" value="PYRIDINE NUCLEOTIDE-DISULFIDE OXIDOREDUCTASE RCLA-RELATED"/>
    <property type="match status" value="1"/>
</dbReference>
<dbReference type="RefSeq" id="WP_264600218.1">
    <property type="nucleotide sequence ID" value="NZ_JAOQNS010000002.1"/>
</dbReference>
<evidence type="ECO:0000256" key="5">
    <source>
        <dbReference type="ARBA" id="ARBA00022857"/>
    </source>
</evidence>
<feature type="domain" description="Pyridine nucleotide-disulphide oxidoreductase dimerisation" evidence="10">
    <location>
        <begin position="343"/>
        <end position="451"/>
    </location>
</feature>
<keyword evidence="6 9" id="KW-0560">Oxidoreductase</keyword>
<evidence type="ECO:0000259" key="10">
    <source>
        <dbReference type="Pfam" id="PF02852"/>
    </source>
</evidence>
<proteinExistence type="inferred from homology"/>
<keyword evidence="8 9" id="KW-0676">Redox-active center</keyword>
<comment type="cofactor">
    <cofactor evidence="1">
        <name>FAD</name>
        <dbReference type="ChEBI" id="CHEBI:57692"/>
    </cofactor>
</comment>
<evidence type="ECO:0000313" key="12">
    <source>
        <dbReference type="EMBL" id="MCW2306553.1"/>
    </source>
</evidence>
<reference evidence="13" key="1">
    <citation type="submission" date="2023-07" db="EMBL/GenBank/DDBJ databases">
        <title>Genome sequencing of Purple Non-Sulfur Bacteria from various extreme environments.</title>
        <authorList>
            <person name="Mayer M."/>
        </authorList>
    </citation>
    <scope>NUCLEOTIDE SEQUENCE [LARGE SCALE GENOMIC DNA]</scope>
    <source>
        <strain evidence="13">DSM 17935</strain>
    </source>
</reference>
<dbReference type="Pfam" id="PF07992">
    <property type="entry name" value="Pyr_redox_2"/>
    <property type="match status" value="1"/>
</dbReference>
<dbReference type="PRINTS" id="PR00368">
    <property type="entry name" value="FADPNR"/>
</dbReference>
<dbReference type="PIRSF" id="PIRSF000350">
    <property type="entry name" value="Mercury_reductase_MerA"/>
    <property type="match status" value="1"/>
</dbReference>
<dbReference type="PANTHER" id="PTHR43014">
    <property type="entry name" value="MERCURIC REDUCTASE"/>
    <property type="match status" value="1"/>
</dbReference>
<dbReference type="PROSITE" id="PS00076">
    <property type="entry name" value="PYRIDINE_REDOX_1"/>
    <property type="match status" value="1"/>
</dbReference>
<dbReference type="InterPro" id="IPR023753">
    <property type="entry name" value="FAD/NAD-binding_dom"/>
</dbReference>
<dbReference type="SUPFAM" id="SSF55424">
    <property type="entry name" value="FAD/NAD-linked reductases, dimerisation (C-terminal) domain"/>
    <property type="match status" value="1"/>
</dbReference>
<dbReference type="Gene3D" id="3.50.50.60">
    <property type="entry name" value="FAD/NAD(P)-binding domain"/>
    <property type="match status" value="2"/>
</dbReference>
<name>A0ABT3H834_9HYPH</name>
<sequence length="476" mass="49596">MSETLTPDICVIGAGSGGLTVAAAAASFGVPVVLIEKGEMGGDCLNTGCVPSKALIAAAKHAHAFSTGEPFGIAAQVPAIDFEKVNAHVHDVIAGIAPHDSEERFEGLGVTVIRAEARFTDRDTVVAGGTTIKARRFVVAAGSSPAVPPIDGLAGVPYLTNETIFDLKTCPEHLIIVGGGPIGMEMAQAHRRLGAKVTVLEAAKALPKDDPENAKVVLDAIRAEGVEIREGVTVKSVASDGPGIAVTVETGEGAREQIAGSHILVAAGRTPNLAGLNLDAAGIAADKKGISVDAGLRTSNRRVYAIGDIAGDLQFTHVAGYHAGLVIRSILFRLPVKAKTPIIPWVTYTDPELAQIGLTEDAARKEHGDAVTVLTVPFTGNDRARAERRTEGRIKVVARTGGRILGVSIVGVSAGELIATWALVVSAGLKLRDLTGVVAPYPTFSEVSRRAAVDYYAPGAKNPWVQRLVRWLRVFG</sequence>
<dbReference type="SUPFAM" id="SSF51905">
    <property type="entry name" value="FAD/NAD(P)-binding domain"/>
    <property type="match status" value="1"/>
</dbReference>
<keyword evidence="5" id="KW-0521">NADP</keyword>
<dbReference type="InterPro" id="IPR004099">
    <property type="entry name" value="Pyr_nucl-diS_OxRdtase_dimer"/>
</dbReference>
<feature type="domain" description="FAD/NAD(P)-binding" evidence="11">
    <location>
        <begin position="8"/>
        <end position="322"/>
    </location>
</feature>
<evidence type="ECO:0000313" key="13">
    <source>
        <dbReference type="Proteomes" id="UP001209755"/>
    </source>
</evidence>
<evidence type="ECO:0000256" key="9">
    <source>
        <dbReference type="RuleBase" id="RU003691"/>
    </source>
</evidence>
<evidence type="ECO:0000256" key="4">
    <source>
        <dbReference type="ARBA" id="ARBA00022827"/>
    </source>
</evidence>
<dbReference type="Proteomes" id="UP001209755">
    <property type="component" value="Unassembled WGS sequence"/>
</dbReference>
<accession>A0ABT3H834</accession>
<evidence type="ECO:0000256" key="3">
    <source>
        <dbReference type="ARBA" id="ARBA00022630"/>
    </source>
</evidence>
<dbReference type="Gene3D" id="3.30.390.30">
    <property type="match status" value="1"/>
</dbReference>
<organism evidence="12 13">
    <name type="scientific">Rhodobium gokarnense</name>
    <dbReference type="NCBI Taxonomy" id="364296"/>
    <lineage>
        <taxon>Bacteria</taxon>
        <taxon>Pseudomonadati</taxon>
        <taxon>Pseudomonadota</taxon>
        <taxon>Alphaproteobacteria</taxon>
        <taxon>Hyphomicrobiales</taxon>
        <taxon>Rhodobiaceae</taxon>
        <taxon>Rhodobium</taxon>
    </lineage>
</organism>
<keyword evidence="7" id="KW-1015">Disulfide bond</keyword>
<dbReference type="InterPro" id="IPR036188">
    <property type="entry name" value="FAD/NAD-bd_sf"/>
</dbReference>
<comment type="caution">
    <text evidence="12">The sequence shown here is derived from an EMBL/GenBank/DDBJ whole genome shotgun (WGS) entry which is preliminary data.</text>
</comment>
<comment type="similarity">
    <text evidence="2 9">Belongs to the class-I pyridine nucleotide-disulfide oxidoreductase family.</text>
</comment>
<dbReference type="EMBL" id="JAOQNS010000002">
    <property type="protein sequence ID" value="MCW2306553.1"/>
    <property type="molecule type" value="Genomic_DNA"/>
</dbReference>
<dbReference type="InterPro" id="IPR012999">
    <property type="entry name" value="Pyr_OxRdtase_I_AS"/>
</dbReference>
<dbReference type="Pfam" id="PF02852">
    <property type="entry name" value="Pyr_redox_dim"/>
    <property type="match status" value="1"/>
</dbReference>
<keyword evidence="3 9" id="KW-0285">Flavoprotein</keyword>
<evidence type="ECO:0000256" key="8">
    <source>
        <dbReference type="ARBA" id="ARBA00023284"/>
    </source>
</evidence>
<keyword evidence="13" id="KW-1185">Reference proteome</keyword>
<evidence type="ECO:0000256" key="2">
    <source>
        <dbReference type="ARBA" id="ARBA00007532"/>
    </source>
</evidence>
<keyword evidence="12" id="KW-0670">Pyruvate</keyword>
<evidence type="ECO:0000256" key="7">
    <source>
        <dbReference type="ARBA" id="ARBA00023157"/>
    </source>
</evidence>
<protein>
    <submittedName>
        <fullName evidence="12">Pyruvate/2-oxoglutarate dehydrogenase complex dihydrolipoamide dehydrogenase (E3) component</fullName>
    </submittedName>
</protein>
<evidence type="ECO:0000256" key="6">
    <source>
        <dbReference type="ARBA" id="ARBA00023002"/>
    </source>
</evidence>
<keyword evidence="4 9" id="KW-0274">FAD</keyword>
<dbReference type="InterPro" id="IPR001100">
    <property type="entry name" value="Pyr_nuc-diS_OxRdtase"/>
</dbReference>
<dbReference type="PRINTS" id="PR00411">
    <property type="entry name" value="PNDRDTASEI"/>
</dbReference>
<evidence type="ECO:0000256" key="1">
    <source>
        <dbReference type="ARBA" id="ARBA00001974"/>
    </source>
</evidence>
<evidence type="ECO:0000259" key="11">
    <source>
        <dbReference type="Pfam" id="PF07992"/>
    </source>
</evidence>